<comment type="caution">
    <text evidence="2">The sequence shown here is derived from an EMBL/GenBank/DDBJ whole genome shotgun (WGS) entry which is preliminary data.</text>
</comment>
<feature type="compositionally biased region" description="Low complexity" evidence="1">
    <location>
        <begin position="174"/>
        <end position="203"/>
    </location>
</feature>
<dbReference type="Pfam" id="PF11748">
    <property type="entry name" value="DUF3306"/>
    <property type="match status" value="1"/>
</dbReference>
<evidence type="ECO:0000313" key="3">
    <source>
        <dbReference type="Proteomes" id="UP001596516"/>
    </source>
</evidence>
<evidence type="ECO:0000313" key="2">
    <source>
        <dbReference type="EMBL" id="MFC7704704.1"/>
    </source>
</evidence>
<dbReference type="RefSeq" id="WP_377403296.1">
    <property type="nucleotide sequence ID" value="NZ_JBHTFQ010000005.1"/>
</dbReference>
<organism evidence="2 3">
    <name type="scientific">Plastorhodobacter daqingensis</name>
    <dbReference type="NCBI Taxonomy" id="1387281"/>
    <lineage>
        <taxon>Bacteria</taxon>
        <taxon>Pseudomonadati</taxon>
        <taxon>Pseudomonadota</taxon>
        <taxon>Alphaproteobacteria</taxon>
        <taxon>Rhodobacterales</taxon>
        <taxon>Paracoccaceae</taxon>
        <taxon>Plastorhodobacter</taxon>
    </lineage>
</organism>
<dbReference type="InterPro" id="IPR021735">
    <property type="entry name" value="DUF3306"/>
</dbReference>
<name>A0ABW2UJ19_9RHOB</name>
<proteinExistence type="predicted"/>
<evidence type="ECO:0000256" key="1">
    <source>
        <dbReference type="SAM" id="MobiDB-lite"/>
    </source>
</evidence>
<feature type="region of interest" description="Disordered" evidence="1">
    <location>
        <begin position="1"/>
        <end position="70"/>
    </location>
</feature>
<dbReference type="EMBL" id="JBHTFQ010000005">
    <property type="protein sequence ID" value="MFC7704704.1"/>
    <property type="molecule type" value="Genomic_DNA"/>
</dbReference>
<gene>
    <name evidence="2" type="ORF">ACFQXB_10920</name>
</gene>
<accession>A0ABW2UJ19</accession>
<keyword evidence="3" id="KW-1185">Reference proteome</keyword>
<protein>
    <submittedName>
        <fullName evidence="2">DUF3306 domain-containing protein</fullName>
    </submittedName>
</protein>
<dbReference type="Proteomes" id="UP001596516">
    <property type="component" value="Unassembled WGS sequence"/>
</dbReference>
<feature type="region of interest" description="Disordered" evidence="1">
    <location>
        <begin position="138"/>
        <end position="216"/>
    </location>
</feature>
<reference evidence="3" key="1">
    <citation type="journal article" date="2019" name="Int. J. Syst. Evol. Microbiol.">
        <title>The Global Catalogue of Microorganisms (GCM) 10K type strain sequencing project: providing services to taxonomists for standard genome sequencing and annotation.</title>
        <authorList>
            <consortium name="The Broad Institute Genomics Platform"/>
            <consortium name="The Broad Institute Genome Sequencing Center for Infectious Disease"/>
            <person name="Wu L."/>
            <person name="Ma J."/>
        </authorList>
    </citation>
    <scope>NUCLEOTIDE SEQUENCE [LARGE SCALE GENOMIC DNA]</scope>
    <source>
        <strain evidence="3">CGMCC 1.12750</strain>
    </source>
</reference>
<sequence length="216" mass="22622">MAEPPFLSRWSQRKRAETAETPAVRPDGTDENGPVEGEAEPDGTSVQPRRDDADPPPELPPLESLGADSDYTQFLRRGVPKALKLAALRRAWSANPAIAAHRPMVEYAWDFNAPGYGRLRAGDDAAAIVAHLLRRRPAREAEPPADLASAPVPEPHPASPESDAPAQAVTSPEADSAADATAAGQDAAPAPDVPAGRRPAGRAVPILPAGPGDRSV</sequence>